<dbReference type="AlphaFoldDB" id="A0A8J7SU48"/>
<evidence type="ECO:0000313" key="10">
    <source>
        <dbReference type="Proteomes" id="UP000619033"/>
    </source>
</evidence>
<dbReference type="EMBL" id="JAESVP010000007">
    <property type="protein sequence ID" value="MBL4929240.1"/>
    <property type="molecule type" value="Genomic_DNA"/>
</dbReference>
<dbReference type="RefSeq" id="WP_202661782.1">
    <property type="nucleotide sequence ID" value="NZ_JAESVP010000007.1"/>
</dbReference>
<evidence type="ECO:0000313" key="9">
    <source>
        <dbReference type="EMBL" id="MBL4929240.1"/>
    </source>
</evidence>
<keyword evidence="5 7" id="KW-1133">Transmembrane helix</keyword>
<feature type="transmembrane region" description="Helical" evidence="7">
    <location>
        <begin position="37"/>
        <end position="56"/>
    </location>
</feature>
<keyword evidence="10" id="KW-1185">Reference proteome</keyword>
<sequence>MAYTAPDASTRSRPMTAEERKVIIASSAGTVFEWYDFYLYGSLAAIIGAQFFTPFPEATRNIFALLAFAAGFLVRPFGALVFGSLGDLIGRKYTFLATILIMGLSTFLVGLLPGYQSWGIAAPFILIGLRMLQGLALGGEYGGAATYVAEHAPQNQRGYFTSFIQTTATLGLLLSLVIILLCQGYINGHYPTVPQFGLDGAALLDAKTGEQVMLEPWKAWGWRIPFLGSIFLLLISLYIRVTMNESPAFKKMKEEGAASKAPLREAFGQWKNAKFAVIALLGLTAGQAVVWYSGQFYALFFLQSVVKVDSFSANVFVAWSLILGTYGFIFFGRLSDRIGRKPIILAGCLIAAITYFPVFHFLTKTANPALYAAQQTQIVVTADPADCSFQFNPVGTAKFTHSCDVLKAALNKASANSETVAAPAGTIASVKVGETVVSSYDAGANAKAIAEAKAALETAKAGTDQAATDAAQAALDSANGVKTGFEKGLADALAAAGYPVAVDKAEGIAKAANFLDIFSGQKLTIIAILTYLIILVTMVYGPIAAMLVELFPTRIRYSGMSLPYHIGNGWFGGLLPATALAISAQTGNIYSGLWYAIVIAMMTVVIGTIFVPGDTHKKNIFAE</sequence>
<dbReference type="Pfam" id="PF00083">
    <property type="entry name" value="Sugar_tr"/>
    <property type="match status" value="1"/>
</dbReference>
<dbReference type="PANTHER" id="PTHR43045:SF7">
    <property type="entry name" value="MAJOR FACILITATOR SUPERFAMILY TRANSPORTER"/>
    <property type="match status" value="1"/>
</dbReference>
<evidence type="ECO:0000256" key="5">
    <source>
        <dbReference type="ARBA" id="ARBA00022989"/>
    </source>
</evidence>
<feature type="transmembrane region" description="Helical" evidence="7">
    <location>
        <begin position="222"/>
        <end position="243"/>
    </location>
</feature>
<feature type="transmembrane region" description="Helical" evidence="7">
    <location>
        <begin position="343"/>
        <end position="362"/>
    </location>
</feature>
<evidence type="ECO:0000256" key="4">
    <source>
        <dbReference type="ARBA" id="ARBA00022692"/>
    </source>
</evidence>
<feature type="transmembrane region" description="Helical" evidence="7">
    <location>
        <begin position="593"/>
        <end position="611"/>
    </location>
</feature>
<feature type="transmembrane region" description="Helical" evidence="7">
    <location>
        <begin position="313"/>
        <end position="331"/>
    </location>
</feature>
<dbReference type="Gene3D" id="1.20.1250.20">
    <property type="entry name" value="MFS general substrate transporter like domains"/>
    <property type="match status" value="2"/>
</dbReference>
<feature type="transmembrane region" description="Helical" evidence="7">
    <location>
        <begin position="523"/>
        <end position="548"/>
    </location>
</feature>
<evidence type="ECO:0000256" key="7">
    <source>
        <dbReference type="SAM" id="Phobius"/>
    </source>
</evidence>
<feature type="transmembrane region" description="Helical" evidence="7">
    <location>
        <begin position="94"/>
        <end position="112"/>
    </location>
</feature>
<dbReference type="InterPro" id="IPR005828">
    <property type="entry name" value="MFS_sugar_transport-like"/>
</dbReference>
<feature type="transmembrane region" description="Helical" evidence="7">
    <location>
        <begin position="569"/>
        <end position="587"/>
    </location>
</feature>
<dbReference type="PROSITE" id="PS50850">
    <property type="entry name" value="MFS"/>
    <property type="match status" value="1"/>
</dbReference>
<dbReference type="InterPro" id="IPR005829">
    <property type="entry name" value="Sugar_transporter_CS"/>
</dbReference>
<feature type="transmembrane region" description="Helical" evidence="7">
    <location>
        <begin position="118"/>
        <end position="138"/>
    </location>
</feature>
<dbReference type="GO" id="GO:0022857">
    <property type="term" value="F:transmembrane transporter activity"/>
    <property type="evidence" value="ECO:0007669"/>
    <property type="project" value="InterPro"/>
</dbReference>
<proteinExistence type="predicted"/>
<dbReference type="Proteomes" id="UP000619033">
    <property type="component" value="Unassembled WGS sequence"/>
</dbReference>
<protein>
    <submittedName>
        <fullName evidence="9">MFS transporter</fullName>
    </submittedName>
</protein>
<reference evidence="9" key="1">
    <citation type="submission" date="2021-01" db="EMBL/GenBank/DDBJ databases">
        <title>Genome seq and assembly of Tabrizicola sp. KVB23.</title>
        <authorList>
            <person name="Chhetri G."/>
        </authorList>
    </citation>
    <scope>NUCLEOTIDE SEQUENCE</scope>
    <source>
        <strain evidence="9">KVB23</strain>
    </source>
</reference>
<evidence type="ECO:0000256" key="3">
    <source>
        <dbReference type="ARBA" id="ARBA00022475"/>
    </source>
</evidence>
<dbReference type="GO" id="GO:0005886">
    <property type="term" value="C:plasma membrane"/>
    <property type="evidence" value="ECO:0007669"/>
    <property type="project" value="UniProtKB-SubCell"/>
</dbReference>
<evidence type="ECO:0000256" key="2">
    <source>
        <dbReference type="ARBA" id="ARBA00022448"/>
    </source>
</evidence>
<evidence type="ECO:0000256" key="1">
    <source>
        <dbReference type="ARBA" id="ARBA00004651"/>
    </source>
</evidence>
<gene>
    <name evidence="9" type="ORF">JI744_14115</name>
</gene>
<feature type="transmembrane region" description="Helical" evidence="7">
    <location>
        <begin position="62"/>
        <end position="82"/>
    </location>
</feature>
<feature type="transmembrane region" description="Helical" evidence="7">
    <location>
        <begin position="159"/>
        <end position="186"/>
    </location>
</feature>
<comment type="caution">
    <text evidence="9">The sequence shown here is derived from an EMBL/GenBank/DDBJ whole genome shotgun (WGS) entry which is preliminary data.</text>
</comment>
<accession>A0A8J7SU48</accession>
<comment type="subcellular location">
    <subcellularLocation>
        <location evidence="1">Cell membrane</location>
        <topology evidence="1">Multi-pass membrane protein</topology>
    </subcellularLocation>
</comment>
<organism evidence="9 10">
    <name type="scientific">Fuscibacter oryzae</name>
    <dbReference type="NCBI Taxonomy" id="2803939"/>
    <lineage>
        <taxon>Bacteria</taxon>
        <taxon>Pseudomonadati</taxon>
        <taxon>Pseudomonadota</taxon>
        <taxon>Alphaproteobacteria</taxon>
        <taxon>Rhodobacterales</taxon>
        <taxon>Paracoccaceae</taxon>
        <taxon>Fuscibacter</taxon>
    </lineage>
</organism>
<evidence type="ECO:0000259" key="8">
    <source>
        <dbReference type="PROSITE" id="PS50850"/>
    </source>
</evidence>
<dbReference type="SUPFAM" id="SSF103473">
    <property type="entry name" value="MFS general substrate transporter"/>
    <property type="match status" value="2"/>
</dbReference>
<dbReference type="PROSITE" id="PS00217">
    <property type="entry name" value="SUGAR_TRANSPORT_2"/>
    <property type="match status" value="1"/>
</dbReference>
<name>A0A8J7SU48_9RHOB</name>
<keyword evidence="6 7" id="KW-0472">Membrane</keyword>
<feature type="domain" description="Major facilitator superfamily (MFS) profile" evidence="8">
    <location>
        <begin position="22"/>
        <end position="615"/>
    </location>
</feature>
<keyword evidence="4 7" id="KW-0812">Transmembrane</keyword>
<keyword evidence="3" id="KW-1003">Cell membrane</keyword>
<dbReference type="InterPro" id="IPR020846">
    <property type="entry name" value="MFS_dom"/>
</dbReference>
<dbReference type="InterPro" id="IPR036259">
    <property type="entry name" value="MFS_trans_sf"/>
</dbReference>
<feature type="transmembrane region" description="Helical" evidence="7">
    <location>
        <begin position="273"/>
        <end position="293"/>
    </location>
</feature>
<evidence type="ECO:0000256" key="6">
    <source>
        <dbReference type="ARBA" id="ARBA00023136"/>
    </source>
</evidence>
<keyword evidence="2" id="KW-0813">Transport</keyword>
<dbReference type="PANTHER" id="PTHR43045">
    <property type="entry name" value="SHIKIMATE TRANSPORTER"/>
    <property type="match status" value="1"/>
</dbReference>